<keyword evidence="2" id="KW-1185">Reference proteome</keyword>
<protein>
    <submittedName>
        <fullName evidence="1">Uncharacterized protein</fullName>
    </submittedName>
</protein>
<accession>A0ACC2MWE5</accession>
<dbReference type="Proteomes" id="UP001234297">
    <property type="component" value="Chromosome 1"/>
</dbReference>
<comment type="caution">
    <text evidence="1">The sequence shown here is derived from an EMBL/GenBank/DDBJ whole genome shotgun (WGS) entry which is preliminary data.</text>
</comment>
<dbReference type="EMBL" id="CM056809">
    <property type="protein sequence ID" value="KAJ8649753.1"/>
    <property type="molecule type" value="Genomic_DNA"/>
</dbReference>
<evidence type="ECO:0000313" key="2">
    <source>
        <dbReference type="Proteomes" id="UP001234297"/>
    </source>
</evidence>
<sequence>MLHLPLSRSFGVLRARPLMAHSSMSSCSRSQEKSRLRGVVFDMDGTLTVPVIDFAAMYKSVLGEEEYKAMRAKSPSGIDILQHIETWSPEKQQKAYEIIADIERQGLDQLQIMPGAIELCGFLNSNKIRRGLITRNVKDAVDLFHLRFGMEFTPAISREFRPYKPDPAPLLHICSTWDVQPNEVIMIGDSLKDDVTCGRRAGAFTCLLDEKGRPFYVAFWRGFRCFPWLALNYYMVQSLNLHPSILQLVQYSANLPMVAKPLYGIISDAVYFGDAHRLPYISFGVLLQALSWGFLALMPVHCGTLYAQMAFILLSNLGASFTEVASDAFIAEFSKKRKLGELQSYAFMAIASGGILGYLSGGLFLQKVQQPKIMFLIFSLLLSFQLAISLTTRENSLDSSHPDNHPVQRSISENLRKQFSDLIVAISEERVFRPLAWVVASIAVVPMLSGTTFCYQTQCLKINPSIIGMSKVIGQLMVLSATVFYNRHLKRISLRNLICGVQIIYALSILSDLFLIKQFNFKLGIPNEVHVLCLSAVAEAVAQFKILPFSVLFANLCPRGCEGSLIAFLASALCLSSIFSGFLGIGLATLIGISSENFSSLPVGILVQFLTALLPLGWISYIPISQAVRRKRSKRRRSVVILPFNEK</sequence>
<proteinExistence type="predicted"/>
<gene>
    <name evidence="1" type="ORF">MRB53_002776</name>
</gene>
<organism evidence="1 2">
    <name type="scientific">Persea americana</name>
    <name type="common">Avocado</name>
    <dbReference type="NCBI Taxonomy" id="3435"/>
    <lineage>
        <taxon>Eukaryota</taxon>
        <taxon>Viridiplantae</taxon>
        <taxon>Streptophyta</taxon>
        <taxon>Embryophyta</taxon>
        <taxon>Tracheophyta</taxon>
        <taxon>Spermatophyta</taxon>
        <taxon>Magnoliopsida</taxon>
        <taxon>Magnoliidae</taxon>
        <taxon>Laurales</taxon>
        <taxon>Lauraceae</taxon>
        <taxon>Persea</taxon>
    </lineage>
</organism>
<reference evidence="1 2" key="1">
    <citation type="journal article" date="2022" name="Hortic Res">
        <title>A haplotype resolved chromosomal level avocado genome allows analysis of novel avocado genes.</title>
        <authorList>
            <person name="Nath O."/>
            <person name="Fletcher S.J."/>
            <person name="Hayward A."/>
            <person name="Shaw L.M."/>
            <person name="Masouleh A.K."/>
            <person name="Furtado A."/>
            <person name="Henry R.J."/>
            <person name="Mitter N."/>
        </authorList>
    </citation>
    <scope>NUCLEOTIDE SEQUENCE [LARGE SCALE GENOMIC DNA]</scope>
    <source>
        <strain evidence="2">cv. Hass</strain>
    </source>
</reference>
<evidence type="ECO:0000313" key="1">
    <source>
        <dbReference type="EMBL" id="KAJ8649753.1"/>
    </source>
</evidence>
<name>A0ACC2MWE5_PERAE</name>